<dbReference type="eggNOG" id="COG3836">
    <property type="taxonomic scope" value="Bacteria"/>
</dbReference>
<dbReference type="PANTHER" id="PTHR30502">
    <property type="entry name" value="2-KETO-3-DEOXY-L-RHAMNONATE ALDOLASE"/>
    <property type="match status" value="1"/>
</dbReference>
<proteinExistence type="inferred from homology"/>
<keyword evidence="3 5" id="KW-0456">Lyase</keyword>
<reference evidence="5 6" key="1">
    <citation type="submission" date="2014-04" db="EMBL/GenBank/DDBJ databases">
        <title>Marinobacterium kochiensis sp. nov., isolated from sediment sample collected from Kochi backwaters in Kerala, India.</title>
        <authorList>
            <person name="Singh A."/>
            <person name="Pinnaka A.K."/>
        </authorList>
    </citation>
    <scope>NUCLEOTIDE SEQUENCE [LARGE SCALE GENOMIC DNA]</scope>
    <source>
        <strain evidence="5 6">AK27</strain>
    </source>
</reference>
<dbReference type="PATRIC" id="fig|1232683.4.peg.231"/>
<dbReference type="EMBL" id="JMQN01000011">
    <property type="protein sequence ID" value="KEA65279.1"/>
    <property type="molecule type" value="Genomic_DNA"/>
</dbReference>
<protein>
    <submittedName>
        <fullName evidence="5">2,4-dihydroxyhept-2-ene-1,7-dioic acid aldolase</fullName>
        <ecNumber evidence="5">4.1.2.52</ecNumber>
    </submittedName>
</protein>
<dbReference type="OrthoDB" id="86160at2"/>
<name>A0A081G3C4_9GAMM</name>
<dbReference type="RefSeq" id="WP_036182674.1">
    <property type="nucleotide sequence ID" value="NZ_JMQN01000011.1"/>
</dbReference>
<dbReference type="InterPro" id="IPR005000">
    <property type="entry name" value="Aldolase/citrate-lyase_domain"/>
</dbReference>
<feature type="domain" description="HpcH/HpaI aldolase/citrate lyase" evidence="4">
    <location>
        <begin position="17"/>
        <end position="243"/>
    </location>
</feature>
<dbReference type="AlphaFoldDB" id="A0A081G3C4"/>
<dbReference type="SUPFAM" id="SSF51621">
    <property type="entry name" value="Phosphoenolpyruvate/pyruvate domain"/>
    <property type="match status" value="1"/>
</dbReference>
<dbReference type="EC" id="4.1.2.52" evidence="5"/>
<sequence length="265" mass="28780">MKLPENTFKRRLHAEPQYGCWASFGTGFSAEILATTGYDWLLIDGEHVPNTVPMVLAQLQAVAPYPSHPVVRAVNGDKDLIKQLLDIGVQTLMVPMVESAEQARELVRAMRYPPHGVRGVGGGLARATRWDSIPDYLEKAHEELCLIVQVESRKGVENVAEIAAVEGVDAVFIGPADLSIGLGHPGNPGHPEVQESIRCVVDATRAAGKACGILAPVDTDAKRYLEWGCTFVAVAIDISLMRQALKDTLSRYRDSDIGPKPSSLY</sequence>
<dbReference type="InterPro" id="IPR015813">
    <property type="entry name" value="Pyrv/PenolPyrv_kinase-like_dom"/>
</dbReference>
<organism evidence="5 6">
    <name type="scientific">Marinobacterium lacunae</name>
    <dbReference type="NCBI Taxonomy" id="1232683"/>
    <lineage>
        <taxon>Bacteria</taxon>
        <taxon>Pseudomonadati</taxon>
        <taxon>Pseudomonadota</taxon>
        <taxon>Gammaproteobacteria</taxon>
        <taxon>Oceanospirillales</taxon>
        <taxon>Oceanospirillaceae</taxon>
        <taxon>Marinobacterium</taxon>
    </lineage>
</organism>
<comment type="caution">
    <text evidence="5">The sequence shown here is derived from an EMBL/GenBank/DDBJ whole genome shotgun (WGS) entry which is preliminary data.</text>
</comment>
<evidence type="ECO:0000259" key="4">
    <source>
        <dbReference type="Pfam" id="PF03328"/>
    </source>
</evidence>
<evidence type="ECO:0000313" key="5">
    <source>
        <dbReference type="EMBL" id="KEA65279.1"/>
    </source>
</evidence>
<keyword evidence="2" id="KW-0479">Metal-binding</keyword>
<dbReference type="InterPro" id="IPR040442">
    <property type="entry name" value="Pyrv_kinase-like_dom_sf"/>
</dbReference>
<dbReference type="GO" id="GO:0046872">
    <property type="term" value="F:metal ion binding"/>
    <property type="evidence" value="ECO:0007669"/>
    <property type="project" value="UniProtKB-KW"/>
</dbReference>
<dbReference type="PANTHER" id="PTHR30502:SF0">
    <property type="entry name" value="PHOSPHOENOLPYRUVATE CARBOXYLASE FAMILY PROTEIN"/>
    <property type="match status" value="1"/>
</dbReference>
<accession>A0A081G3C4</accession>
<dbReference type="Proteomes" id="UP000028252">
    <property type="component" value="Unassembled WGS sequence"/>
</dbReference>
<gene>
    <name evidence="5" type="ORF">ADIMK_0236</name>
</gene>
<evidence type="ECO:0000256" key="2">
    <source>
        <dbReference type="ARBA" id="ARBA00022723"/>
    </source>
</evidence>
<comment type="similarity">
    <text evidence="1">Belongs to the HpcH/HpaI aldolase family.</text>
</comment>
<dbReference type="GO" id="GO:0016832">
    <property type="term" value="F:aldehyde-lyase activity"/>
    <property type="evidence" value="ECO:0007669"/>
    <property type="project" value="TreeGrafter"/>
</dbReference>
<dbReference type="FunFam" id="3.20.20.60:FF:000004">
    <property type="entry name" value="5-keto-4-deoxy-D-glucarate aldolase"/>
    <property type="match status" value="1"/>
</dbReference>
<keyword evidence="6" id="KW-1185">Reference proteome</keyword>
<evidence type="ECO:0000313" key="6">
    <source>
        <dbReference type="Proteomes" id="UP000028252"/>
    </source>
</evidence>
<dbReference type="Gene3D" id="3.20.20.60">
    <property type="entry name" value="Phosphoenolpyruvate-binding domains"/>
    <property type="match status" value="1"/>
</dbReference>
<dbReference type="InterPro" id="IPR050251">
    <property type="entry name" value="HpcH-HpaI_aldolase"/>
</dbReference>
<dbReference type="GO" id="GO:0005737">
    <property type="term" value="C:cytoplasm"/>
    <property type="evidence" value="ECO:0007669"/>
    <property type="project" value="UniProtKB-ARBA"/>
</dbReference>
<dbReference type="STRING" id="1232683.ADIMK_0236"/>
<evidence type="ECO:0000256" key="3">
    <source>
        <dbReference type="ARBA" id="ARBA00023239"/>
    </source>
</evidence>
<dbReference type="Pfam" id="PF03328">
    <property type="entry name" value="HpcH_HpaI"/>
    <property type="match status" value="1"/>
</dbReference>
<evidence type="ECO:0000256" key="1">
    <source>
        <dbReference type="ARBA" id="ARBA00005568"/>
    </source>
</evidence>